<dbReference type="EMBL" id="DYWT01000175">
    <property type="protein sequence ID" value="HJF32210.1"/>
    <property type="molecule type" value="Genomic_DNA"/>
</dbReference>
<evidence type="ECO:0000313" key="1">
    <source>
        <dbReference type="EMBL" id="HJF32210.1"/>
    </source>
</evidence>
<name>A0A921FYW6_SPOPS</name>
<dbReference type="InterPro" id="IPR035198">
    <property type="entry name" value="SU10_MCP"/>
</dbReference>
<sequence>MITSNNGFTATESISLSKELALLGVQSTPLSSLLLSKGVEKALSTVFTFKEKTLDSTEDISAVEGADTDVFQKSAKRELTAILQIFKKAVSISGTAEAMQSAKFTEEVADRLLELKINLEKVLINGTKADGSQTPFIRKMAGVIESADATNAGAGADVVALLKEGMQNLWNNDLSEGTYYAFVNADILEKFNNAYEGNYSYTHVNTNFGLQVSSINTNFGVVNIVLSKHMPTDKIMLFNDAYVGMVALREAHFEPLAKTGDSTKGQIVGEYSVKVGSPKAVAVLTVG</sequence>
<dbReference type="Pfam" id="PF17236">
    <property type="entry name" value="SU10_MCP"/>
    <property type="match status" value="1"/>
</dbReference>
<reference evidence="1" key="2">
    <citation type="submission" date="2021-09" db="EMBL/GenBank/DDBJ databases">
        <authorList>
            <person name="Gilroy R."/>
        </authorList>
    </citation>
    <scope>NUCLEOTIDE SEQUENCE</scope>
    <source>
        <strain evidence="1">CHK171-7178</strain>
    </source>
</reference>
<proteinExistence type="predicted"/>
<protein>
    <submittedName>
        <fullName evidence="1">DUF5309 domain-containing protein</fullName>
    </submittedName>
</protein>
<gene>
    <name evidence="1" type="ORF">K8V56_10630</name>
</gene>
<dbReference type="Proteomes" id="UP000698173">
    <property type="component" value="Unassembled WGS sequence"/>
</dbReference>
<accession>A0A921FYW6</accession>
<comment type="caution">
    <text evidence="1">The sequence shown here is derived from an EMBL/GenBank/DDBJ whole genome shotgun (WGS) entry which is preliminary data.</text>
</comment>
<evidence type="ECO:0000313" key="2">
    <source>
        <dbReference type="Proteomes" id="UP000698173"/>
    </source>
</evidence>
<dbReference type="AlphaFoldDB" id="A0A921FYW6"/>
<reference evidence="1" key="1">
    <citation type="journal article" date="2021" name="PeerJ">
        <title>Extensive microbial diversity within the chicken gut microbiome revealed by metagenomics and culture.</title>
        <authorList>
            <person name="Gilroy R."/>
            <person name="Ravi A."/>
            <person name="Getino M."/>
            <person name="Pursley I."/>
            <person name="Horton D.L."/>
            <person name="Alikhan N.F."/>
            <person name="Baker D."/>
            <person name="Gharbi K."/>
            <person name="Hall N."/>
            <person name="Watson M."/>
            <person name="Adriaenssens E.M."/>
            <person name="Foster-Nyarko E."/>
            <person name="Jarju S."/>
            <person name="Secka A."/>
            <person name="Antonio M."/>
            <person name="Oren A."/>
            <person name="Chaudhuri R.R."/>
            <person name="La Ragione R."/>
            <person name="Hildebrand F."/>
            <person name="Pallen M.J."/>
        </authorList>
    </citation>
    <scope>NUCLEOTIDE SEQUENCE</scope>
    <source>
        <strain evidence="1">CHK171-7178</strain>
    </source>
</reference>
<organism evidence="1 2">
    <name type="scientific">Sporosarcina psychrophila</name>
    <name type="common">Bacillus psychrophilus</name>
    <dbReference type="NCBI Taxonomy" id="1476"/>
    <lineage>
        <taxon>Bacteria</taxon>
        <taxon>Bacillati</taxon>
        <taxon>Bacillota</taxon>
        <taxon>Bacilli</taxon>
        <taxon>Bacillales</taxon>
        <taxon>Caryophanaceae</taxon>
        <taxon>Sporosarcina</taxon>
    </lineage>
</organism>